<dbReference type="Gene3D" id="1.25.40.170">
    <property type="entry name" value="Smaug, PHAT domain"/>
    <property type="match status" value="1"/>
</dbReference>
<evidence type="ECO:0000256" key="5">
    <source>
        <dbReference type="SAM" id="MobiDB-lite"/>
    </source>
</evidence>
<dbReference type="SMART" id="SM00454">
    <property type="entry name" value="SAM"/>
    <property type="match status" value="1"/>
</dbReference>
<dbReference type="InterPro" id="IPR001660">
    <property type="entry name" value="SAM"/>
</dbReference>
<evidence type="ECO:0000256" key="2">
    <source>
        <dbReference type="ARBA" id="ARBA00008232"/>
    </source>
</evidence>
<feature type="compositionally biased region" description="Polar residues" evidence="5">
    <location>
        <begin position="32"/>
        <end position="42"/>
    </location>
</feature>
<gene>
    <name evidence="7" type="ORF">L596_012046</name>
</gene>
<name>A0A4V6A4Q0_STECR</name>
<dbReference type="PANTHER" id="PTHR12515:SF5">
    <property type="entry name" value="PROTEIN SMAUG"/>
    <property type="match status" value="1"/>
</dbReference>
<keyword evidence="3" id="KW-0963">Cytoplasm</keyword>
<dbReference type="InterPro" id="IPR050897">
    <property type="entry name" value="SMAUG/VTS1_RNA-bind"/>
</dbReference>
<feature type="region of interest" description="Disordered" evidence="5">
    <location>
        <begin position="391"/>
        <end position="412"/>
    </location>
</feature>
<dbReference type="PANTHER" id="PTHR12515">
    <property type="entry name" value="STERILE ALPHA MOTIF DOMAIN CONTAINING PROTEIN 4-RELATED"/>
    <property type="match status" value="1"/>
</dbReference>
<proteinExistence type="inferred from homology"/>
<organism evidence="7 8">
    <name type="scientific">Steinernema carpocapsae</name>
    <name type="common">Entomopathogenic nematode</name>
    <dbReference type="NCBI Taxonomy" id="34508"/>
    <lineage>
        <taxon>Eukaryota</taxon>
        <taxon>Metazoa</taxon>
        <taxon>Ecdysozoa</taxon>
        <taxon>Nematoda</taxon>
        <taxon>Chromadorea</taxon>
        <taxon>Rhabditida</taxon>
        <taxon>Tylenchina</taxon>
        <taxon>Panagrolaimomorpha</taxon>
        <taxon>Strongyloidoidea</taxon>
        <taxon>Steinernematidae</taxon>
        <taxon>Steinernema</taxon>
    </lineage>
</organism>
<evidence type="ECO:0000256" key="1">
    <source>
        <dbReference type="ARBA" id="ARBA00004496"/>
    </source>
</evidence>
<dbReference type="GO" id="GO:0000932">
    <property type="term" value="C:P-body"/>
    <property type="evidence" value="ECO:0007669"/>
    <property type="project" value="TreeGrafter"/>
</dbReference>
<dbReference type="EMBL" id="AZBU02000003">
    <property type="protein sequence ID" value="TKR87685.1"/>
    <property type="molecule type" value="Genomic_DNA"/>
</dbReference>
<dbReference type="Proteomes" id="UP000298663">
    <property type="component" value="Unassembled WGS sequence"/>
</dbReference>
<feature type="compositionally biased region" description="Basic residues" evidence="5">
    <location>
        <begin position="21"/>
        <end position="31"/>
    </location>
</feature>
<reference evidence="7 8" key="1">
    <citation type="journal article" date="2015" name="Genome Biol.">
        <title>Comparative genomics of Steinernema reveals deeply conserved gene regulatory networks.</title>
        <authorList>
            <person name="Dillman A.R."/>
            <person name="Macchietto M."/>
            <person name="Porter C.F."/>
            <person name="Rogers A."/>
            <person name="Williams B."/>
            <person name="Antoshechkin I."/>
            <person name="Lee M.M."/>
            <person name="Goodwin Z."/>
            <person name="Lu X."/>
            <person name="Lewis E.E."/>
            <person name="Goodrich-Blair H."/>
            <person name="Stock S.P."/>
            <person name="Adams B.J."/>
            <person name="Sternberg P.W."/>
            <person name="Mortazavi A."/>
        </authorList>
    </citation>
    <scope>NUCLEOTIDE SEQUENCE [LARGE SCALE GENOMIC DNA]</scope>
    <source>
        <strain evidence="7 8">ALL</strain>
    </source>
</reference>
<protein>
    <recommendedName>
        <fullName evidence="6">SAM domain-containing protein</fullName>
    </recommendedName>
</protein>
<sequence length="501" mass="57384">MTAPVSAYRHSANVSPNYQSHQRRFPSRHHPNSSTVNQEGKQLSPTMQDVAHWLKSLRLHKYTDMLQSMTYEEILSLDEESLNQKGVTTGARRKLVQCIQKLRDRVPVLRSFVDSKGELLANANTIILEVRSILISPMKSYESSYFQDGYGCAMTDIDEKNLPGHLINVLGRIYERRHRYKSPASWETLLNLVEVFERISKHHAFTDSQRRRVLSWRSEVVSVVDKECPDLLAARKRTPKQGINYRNQRPPVRKNSRRGPQNALKIPAPPAPLENALENALKMRDYWKKIRTLMETHSQLEGHSHEDLNELNHLKKQADREFQFHDNEYKRQMIIEQRNRQIQQSQFAFSYPRWSNGLNQQNNSDSGKTHQQTVRVPFNFLPNIENLNSPVGWNDQSCQGQSHSSSSSTSSLCSAVSPPQVFSPSQLNAHSPSPSVYSNCSVDSDIQVYSFRDTFFEEITYPTDMFFCAESPSKLAPIGTERKTTSRSSVASQNGCCVLVE</sequence>
<dbReference type="Gene3D" id="1.10.150.50">
    <property type="entry name" value="Transcription Factor, Ets-1"/>
    <property type="match status" value="1"/>
</dbReference>
<dbReference type="OrthoDB" id="2155283at2759"/>
<dbReference type="GO" id="GO:0030371">
    <property type="term" value="F:translation repressor activity"/>
    <property type="evidence" value="ECO:0007669"/>
    <property type="project" value="InterPro"/>
</dbReference>
<dbReference type="Pfam" id="PF00536">
    <property type="entry name" value="SAM_1"/>
    <property type="match status" value="1"/>
</dbReference>
<evidence type="ECO:0000256" key="3">
    <source>
        <dbReference type="ARBA" id="ARBA00022490"/>
    </source>
</evidence>
<evidence type="ECO:0000256" key="4">
    <source>
        <dbReference type="ARBA" id="ARBA00022884"/>
    </source>
</evidence>
<comment type="similarity">
    <text evidence="2">Belongs to the SMAUG family.</text>
</comment>
<dbReference type="InterPro" id="IPR013761">
    <property type="entry name" value="SAM/pointed_sf"/>
</dbReference>
<keyword evidence="4" id="KW-0694">RNA-binding</keyword>
<dbReference type="InterPro" id="IPR037093">
    <property type="entry name" value="PHAT_dom_sf"/>
</dbReference>
<feature type="region of interest" description="Disordered" evidence="5">
    <location>
        <begin position="1"/>
        <end position="42"/>
    </location>
</feature>
<feature type="domain" description="SAM" evidence="6">
    <location>
        <begin position="42"/>
        <end position="105"/>
    </location>
</feature>
<dbReference type="SUPFAM" id="SSF47769">
    <property type="entry name" value="SAM/Pointed domain"/>
    <property type="match status" value="1"/>
</dbReference>
<reference evidence="7 8" key="2">
    <citation type="journal article" date="2019" name="G3 (Bethesda)">
        <title>Hybrid Assembly of the Genome of the Entomopathogenic Nematode Steinernema carpocapsae Identifies the X-Chromosome.</title>
        <authorList>
            <person name="Serra L."/>
            <person name="Macchietto M."/>
            <person name="Macias-Munoz A."/>
            <person name="McGill C.J."/>
            <person name="Rodriguez I.M."/>
            <person name="Rodriguez B."/>
            <person name="Murad R."/>
            <person name="Mortazavi A."/>
        </authorList>
    </citation>
    <scope>NUCLEOTIDE SEQUENCE [LARGE SCALE GENOMIC DNA]</scope>
    <source>
        <strain evidence="7 8">ALL</strain>
    </source>
</reference>
<comment type="caution">
    <text evidence="7">The sequence shown here is derived from an EMBL/GenBank/DDBJ whole genome shotgun (WGS) entry which is preliminary data.</text>
</comment>
<feature type="region of interest" description="Disordered" evidence="5">
    <location>
        <begin position="242"/>
        <end position="271"/>
    </location>
</feature>
<evidence type="ECO:0000313" key="8">
    <source>
        <dbReference type="Proteomes" id="UP000298663"/>
    </source>
</evidence>
<dbReference type="GO" id="GO:0000289">
    <property type="term" value="P:nuclear-transcribed mRNA poly(A) tail shortening"/>
    <property type="evidence" value="ECO:0007669"/>
    <property type="project" value="TreeGrafter"/>
</dbReference>
<dbReference type="GO" id="GO:0003729">
    <property type="term" value="F:mRNA binding"/>
    <property type="evidence" value="ECO:0007669"/>
    <property type="project" value="TreeGrafter"/>
</dbReference>
<accession>A0A4V6A4Q0</accession>
<evidence type="ECO:0000313" key="7">
    <source>
        <dbReference type="EMBL" id="TKR87685.1"/>
    </source>
</evidence>
<evidence type="ECO:0000259" key="6">
    <source>
        <dbReference type="SMART" id="SM00454"/>
    </source>
</evidence>
<dbReference type="AlphaFoldDB" id="A0A4V6A4Q0"/>
<keyword evidence="8" id="KW-1185">Reference proteome</keyword>
<comment type="subcellular location">
    <subcellularLocation>
        <location evidence="1">Cytoplasm</location>
    </subcellularLocation>
</comment>
<feature type="compositionally biased region" description="Low complexity" evidence="5">
    <location>
        <begin position="396"/>
        <end position="412"/>
    </location>
</feature>